<dbReference type="EMBL" id="MU157876">
    <property type="protein sequence ID" value="KAF9526069.1"/>
    <property type="molecule type" value="Genomic_DNA"/>
</dbReference>
<dbReference type="AlphaFoldDB" id="A0A9P6JMX1"/>
<sequence>MPVRNIAATRPVNPPGVELVLSEEKLWKGLELKAREPGLFVPGMKSCTVHKDEGNKVSRTIVLEKGGEMTEEVTIYDLTIVYFVSNKGHSVANVVSYNEKDELLLTFSIVGGIPVDPTGGAHLKTPAEWNQAAGKFVQATIDRIRQLEKEGRL</sequence>
<accession>A0A9P6JMX1</accession>
<reference evidence="1" key="1">
    <citation type="submission" date="2020-11" db="EMBL/GenBank/DDBJ databases">
        <authorList>
            <consortium name="DOE Joint Genome Institute"/>
            <person name="Ahrendt S."/>
            <person name="Riley R."/>
            <person name="Andreopoulos W."/>
            <person name="Labutti K."/>
            <person name="Pangilinan J."/>
            <person name="Ruiz-Duenas F.J."/>
            <person name="Barrasa J.M."/>
            <person name="Sanchez-Garcia M."/>
            <person name="Camarero S."/>
            <person name="Miyauchi S."/>
            <person name="Serrano A."/>
            <person name="Linde D."/>
            <person name="Babiker R."/>
            <person name="Drula E."/>
            <person name="Ayuso-Fernandez I."/>
            <person name="Pacheco R."/>
            <person name="Padilla G."/>
            <person name="Ferreira P."/>
            <person name="Barriuso J."/>
            <person name="Kellner H."/>
            <person name="Castanera R."/>
            <person name="Alfaro M."/>
            <person name="Ramirez L."/>
            <person name="Pisabarro A.G."/>
            <person name="Kuo A."/>
            <person name="Tritt A."/>
            <person name="Lipzen A."/>
            <person name="He G."/>
            <person name="Yan M."/>
            <person name="Ng V."/>
            <person name="Cullen D."/>
            <person name="Martin F."/>
            <person name="Rosso M.-N."/>
            <person name="Henrissat B."/>
            <person name="Hibbett D."/>
            <person name="Martinez A.T."/>
            <person name="Grigoriev I.V."/>
        </authorList>
    </citation>
    <scope>NUCLEOTIDE SEQUENCE</scope>
    <source>
        <strain evidence="1">CBS 506.95</strain>
    </source>
</reference>
<dbReference type="Pfam" id="PF08982">
    <property type="entry name" value="AtaL"/>
    <property type="match status" value="1"/>
</dbReference>
<dbReference type="OrthoDB" id="2320332at2759"/>
<dbReference type="InterPro" id="IPR023393">
    <property type="entry name" value="START-like_dom_sf"/>
</dbReference>
<organism evidence="1 2">
    <name type="scientific">Crepidotus variabilis</name>
    <dbReference type="NCBI Taxonomy" id="179855"/>
    <lineage>
        <taxon>Eukaryota</taxon>
        <taxon>Fungi</taxon>
        <taxon>Dikarya</taxon>
        <taxon>Basidiomycota</taxon>
        <taxon>Agaricomycotina</taxon>
        <taxon>Agaricomycetes</taxon>
        <taxon>Agaricomycetidae</taxon>
        <taxon>Agaricales</taxon>
        <taxon>Agaricineae</taxon>
        <taxon>Crepidotaceae</taxon>
        <taxon>Crepidotus</taxon>
    </lineage>
</organism>
<evidence type="ECO:0000313" key="1">
    <source>
        <dbReference type="EMBL" id="KAF9526069.1"/>
    </source>
</evidence>
<dbReference type="SUPFAM" id="SSF55961">
    <property type="entry name" value="Bet v1-like"/>
    <property type="match status" value="1"/>
</dbReference>
<proteinExistence type="predicted"/>
<evidence type="ECO:0000313" key="2">
    <source>
        <dbReference type="Proteomes" id="UP000807306"/>
    </source>
</evidence>
<dbReference type="Gene3D" id="3.30.530.20">
    <property type="match status" value="1"/>
</dbReference>
<dbReference type="InterPro" id="IPR015075">
    <property type="entry name" value="AtaL"/>
</dbReference>
<protein>
    <submittedName>
        <fullName evidence="1">Uncharacterized protein</fullName>
    </submittedName>
</protein>
<comment type="caution">
    <text evidence="1">The sequence shown here is derived from an EMBL/GenBank/DDBJ whole genome shotgun (WGS) entry which is preliminary data.</text>
</comment>
<dbReference type="Proteomes" id="UP000807306">
    <property type="component" value="Unassembled WGS sequence"/>
</dbReference>
<keyword evidence="2" id="KW-1185">Reference proteome</keyword>
<name>A0A9P6JMX1_9AGAR</name>
<gene>
    <name evidence="1" type="ORF">CPB83DRAFT_858611</name>
</gene>